<dbReference type="EC" id="2.7.11.1" evidence="3"/>
<comment type="caution">
    <text evidence="13">The sequence shown here is derived from an EMBL/GenBank/DDBJ whole genome shotgun (WGS) entry which is preliminary data.</text>
</comment>
<dbReference type="GO" id="GO:0031048">
    <property type="term" value="P:regulatory ncRNA-mediated heterochromatin formation"/>
    <property type="evidence" value="ECO:0007669"/>
    <property type="project" value="TreeGrafter"/>
</dbReference>
<comment type="subunit">
    <text evidence="2">Component of the EKC/KEOPS complex composed of at least BUD32, CGI121, GON7, KAE1 and PCC1; the whole complex dimerizes.</text>
</comment>
<comment type="catalytic activity">
    <reaction evidence="9">
        <text>L-threonyl-[protein] + ATP = O-phospho-L-threonyl-[protein] + ADP + H(+)</text>
        <dbReference type="Rhea" id="RHEA:46608"/>
        <dbReference type="Rhea" id="RHEA-COMP:11060"/>
        <dbReference type="Rhea" id="RHEA-COMP:11605"/>
        <dbReference type="ChEBI" id="CHEBI:15378"/>
        <dbReference type="ChEBI" id="CHEBI:30013"/>
        <dbReference type="ChEBI" id="CHEBI:30616"/>
        <dbReference type="ChEBI" id="CHEBI:61977"/>
        <dbReference type="ChEBI" id="CHEBI:456216"/>
        <dbReference type="EC" id="2.7.11.1"/>
    </reaction>
</comment>
<dbReference type="PROSITE" id="PS00109">
    <property type="entry name" value="PROTEIN_KINASE_TYR"/>
    <property type="match status" value="1"/>
</dbReference>
<keyword evidence="6" id="KW-0378">Hydrolase</keyword>
<dbReference type="GO" id="GO:0004386">
    <property type="term" value="F:helicase activity"/>
    <property type="evidence" value="ECO:0007669"/>
    <property type="project" value="InterPro"/>
</dbReference>
<keyword evidence="14" id="KW-1185">Reference proteome</keyword>
<reference evidence="13 14" key="1">
    <citation type="submission" date="2018-08" db="EMBL/GenBank/DDBJ databases">
        <title>Draft genome of the lignicolous fungus Coniochaeta pulveracea.</title>
        <authorList>
            <person name="Borstlap C.J."/>
            <person name="De Witt R.N."/>
            <person name="Botha A."/>
            <person name="Volschenk H."/>
        </authorList>
    </citation>
    <scope>NUCLEOTIDE SEQUENCE [LARGE SCALE GENOMIC DNA]</scope>
    <source>
        <strain evidence="13 14">CAB683</strain>
    </source>
</reference>
<dbReference type="InterPro" id="IPR041679">
    <property type="entry name" value="DNA2/NAM7-like_C"/>
</dbReference>
<dbReference type="EMBL" id="QVQW01000007">
    <property type="protein sequence ID" value="RKU47712.1"/>
    <property type="molecule type" value="Genomic_DNA"/>
</dbReference>
<dbReference type="InterPro" id="IPR027417">
    <property type="entry name" value="P-loop_NTPase"/>
</dbReference>
<evidence type="ECO:0000256" key="3">
    <source>
        <dbReference type="ARBA" id="ARBA00012513"/>
    </source>
</evidence>
<dbReference type="InterPro" id="IPR011009">
    <property type="entry name" value="Kinase-like_dom_sf"/>
</dbReference>
<dbReference type="Gene3D" id="3.40.50.300">
    <property type="entry name" value="P-loop containing nucleotide triphosphate hydrolases"/>
    <property type="match status" value="2"/>
</dbReference>
<dbReference type="InterPro" id="IPR047187">
    <property type="entry name" value="SF1_C_Upf1"/>
</dbReference>
<evidence type="ECO:0000256" key="11">
    <source>
        <dbReference type="SAM" id="Phobius"/>
    </source>
</evidence>
<dbReference type="InterPro" id="IPR008266">
    <property type="entry name" value="Tyr_kinase_AS"/>
</dbReference>
<protein>
    <recommendedName>
        <fullName evidence="5">EKC/KEOPS complex subunit BUD32</fullName>
        <ecNumber evidence="3">2.7.11.1</ecNumber>
    </recommendedName>
    <alternativeName>
        <fullName evidence="7 8">Atypical Serine/threonine protein kinase BUD32</fullName>
    </alternativeName>
    <alternativeName>
        <fullName evidence="4">EKC/KEOPS complex subunit bud32</fullName>
    </alternativeName>
</protein>
<name>A0A420YIL6_9PEZI</name>
<dbReference type="InterPro" id="IPR041677">
    <property type="entry name" value="DNA2/NAM7_AAA_11"/>
</dbReference>
<organism evidence="13 14">
    <name type="scientific">Coniochaeta pulveracea</name>
    <dbReference type="NCBI Taxonomy" id="177199"/>
    <lineage>
        <taxon>Eukaryota</taxon>
        <taxon>Fungi</taxon>
        <taxon>Dikarya</taxon>
        <taxon>Ascomycota</taxon>
        <taxon>Pezizomycotina</taxon>
        <taxon>Sordariomycetes</taxon>
        <taxon>Sordariomycetidae</taxon>
        <taxon>Coniochaetales</taxon>
        <taxon>Coniochaetaceae</taxon>
        <taxon>Coniochaeta</taxon>
    </lineage>
</organism>
<comment type="function">
    <text evidence="1">Component of the EKC/KEOPS complex that is required for the formation of a threonylcarbamoyl group on adenosine at position 37 (t(6)A37) in tRNAs that read codons beginning with adenine. The complex is probably involved in the transfer of the threonylcarbamoyl moiety of threonylcarbamoyl-AMP (TC-AMP) to the N6 group of A37. BUD32 has ATPase activity in the context of the EKC/KEOPS complex and likely plays a supporting role to the catalytic subunit KAE1. The EKC/KEOPS complex also promotes both telomere uncapping and telomere elongation. The complex is required for efficient recruitment of transcriptional coactivators.</text>
</comment>
<dbReference type="PROSITE" id="PS50011">
    <property type="entry name" value="PROTEIN_KINASE_DOM"/>
    <property type="match status" value="1"/>
</dbReference>
<evidence type="ECO:0000256" key="8">
    <source>
        <dbReference type="ARBA" id="ARBA00033194"/>
    </source>
</evidence>
<dbReference type="SUPFAM" id="SSF52540">
    <property type="entry name" value="P-loop containing nucleoside triphosphate hydrolases"/>
    <property type="match status" value="1"/>
</dbReference>
<evidence type="ECO:0000313" key="14">
    <source>
        <dbReference type="Proteomes" id="UP000275385"/>
    </source>
</evidence>
<evidence type="ECO:0000313" key="13">
    <source>
        <dbReference type="EMBL" id="RKU47712.1"/>
    </source>
</evidence>
<dbReference type="SMART" id="SM00220">
    <property type="entry name" value="S_TKc"/>
    <property type="match status" value="1"/>
</dbReference>
<evidence type="ECO:0000259" key="12">
    <source>
        <dbReference type="PROSITE" id="PS50011"/>
    </source>
</evidence>
<keyword evidence="6" id="KW-0067">ATP-binding</keyword>
<keyword evidence="11" id="KW-0472">Membrane</keyword>
<comment type="catalytic activity">
    <reaction evidence="10">
        <text>L-seryl-[protein] + ATP = O-phospho-L-seryl-[protein] + ADP + H(+)</text>
        <dbReference type="Rhea" id="RHEA:17989"/>
        <dbReference type="Rhea" id="RHEA-COMP:9863"/>
        <dbReference type="Rhea" id="RHEA-COMP:11604"/>
        <dbReference type="ChEBI" id="CHEBI:15378"/>
        <dbReference type="ChEBI" id="CHEBI:29999"/>
        <dbReference type="ChEBI" id="CHEBI:30616"/>
        <dbReference type="ChEBI" id="CHEBI:83421"/>
        <dbReference type="ChEBI" id="CHEBI:456216"/>
        <dbReference type="EC" id="2.7.11.1"/>
    </reaction>
</comment>
<dbReference type="Pfam" id="PF13087">
    <property type="entry name" value="AAA_12"/>
    <property type="match status" value="1"/>
</dbReference>
<dbReference type="InterPro" id="IPR000719">
    <property type="entry name" value="Prot_kinase_dom"/>
</dbReference>
<dbReference type="SUPFAM" id="SSF56112">
    <property type="entry name" value="Protein kinase-like (PK-like)"/>
    <property type="match status" value="1"/>
</dbReference>
<dbReference type="OrthoDB" id="1668230at2759"/>
<dbReference type="Pfam" id="PF13086">
    <property type="entry name" value="AAA_11"/>
    <property type="match status" value="1"/>
</dbReference>
<feature type="transmembrane region" description="Helical" evidence="11">
    <location>
        <begin position="1190"/>
        <end position="1209"/>
    </location>
</feature>
<dbReference type="STRING" id="177199.A0A420YIL6"/>
<dbReference type="Gene3D" id="1.10.510.10">
    <property type="entry name" value="Transferase(Phosphotransferase) domain 1"/>
    <property type="match status" value="1"/>
</dbReference>
<keyword evidence="11" id="KW-1133">Transmembrane helix</keyword>
<evidence type="ECO:0000256" key="1">
    <source>
        <dbReference type="ARBA" id="ARBA00003747"/>
    </source>
</evidence>
<dbReference type="CDD" id="cd18808">
    <property type="entry name" value="SF1_C_Upf1"/>
    <property type="match status" value="1"/>
</dbReference>
<keyword evidence="6" id="KW-0547">Nucleotide-binding</keyword>
<keyword evidence="6" id="KW-0347">Helicase</keyword>
<dbReference type="Pfam" id="PF00069">
    <property type="entry name" value="Pkinase"/>
    <property type="match status" value="1"/>
</dbReference>
<accession>A0A420YIL6</accession>
<keyword evidence="11" id="KW-0812">Transmembrane</keyword>
<evidence type="ECO:0000256" key="7">
    <source>
        <dbReference type="ARBA" id="ARBA00030980"/>
    </source>
</evidence>
<dbReference type="GO" id="GO:0004674">
    <property type="term" value="F:protein serine/threonine kinase activity"/>
    <property type="evidence" value="ECO:0007669"/>
    <property type="project" value="UniProtKB-EC"/>
</dbReference>
<evidence type="ECO:0000256" key="2">
    <source>
        <dbReference type="ARBA" id="ARBA00011534"/>
    </source>
</evidence>
<evidence type="ECO:0000256" key="6">
    <source>
        <dbReference type="ARBA" id="ARBA00022806"/>
    </source>
</evidence>
<evidence type="ECO:0000256" key="10">
    <source>
        <dbReference type="ARBA" id="ARBA00048679"/>
    </source>
</evidence>
<dbReference type="Proteomes" id="UP000275385">
    <property type="component" value="Unassembled WGS sequence"/>
</dbReference>
<gene>
    <name evidence="13" type="ORF">DL546_000244</name>
</gene>
<dbReference type="PANTHER" id="PTHR10887">
    <property type="entry name" value="DNA2/NAM7 HELICASE FAMILY"/>
    <property type="match status" value="1"/>
</dbReference>
<dbReference type="GO" id="GO:0031380">
    <property type="term" value="C:nuclear RNA-directed RNA polymerase complex"/>
    <property type="evidence" value="ECO:0007669"/>
    <property type="project" value="TreeGrafter"/>
</dbReference>
<evidence type="ECO:0000256" key="4">
    <source>
        <dbReference type="ARBA" id="ARBA00013948"/>
    </source>
</evidence>
<dbReference type="PANTHER" id="PTHR10887:SF445">
    <property type="entry name" value="NFX1-TYPE ZINC FINGER-CONTAINING PROTEIN 1"/>
    <property type="match status" value="1"/>
</dbReference>
<sequence>MSDEPECLPSTNFLQPHFIAGTAHRLIDCAFRLLRHDIFGTPKAVPKDVMSNKNLSVRQAEKDQASAHIYGHASIQHLLIKERTGLEAILAFQPPQQVRKMSLADQRRWWNDSTRLGEGSLVALVVEYDPAALISLEVSSRHADTNRRGGDEIVSCLVPNAGLPNISMKLATPSRTDLDLLLRIYRDRLDGVLVEFHSLIPAIFVPVLQSLQRMARSRELAFRSWIVPSNDVGRQDRSVLPAVIEPEESPTPLYTHPSALPTAAQLARIEAHTGLDHGQARGLVNALSQDLCGYREGATWDVLSTFLRYESRDVYEQLALGVEDGFTVVGGDPLTNWLGPRPKHDPLVSQDVPAEVLEDLAFRAEDDIHQLQRSERWTLVDSWMRRMQENGPGGLHGSLEQAGHLRRTIGAVHDDVDRRTLLQADIVGMTTTALARNIETIGRLRPKVVICEEAAEVGEPHILSALMPGAEHFIQIGDHRQLRPQILTYDSSLKTATGRKWQLDRSQFERRALGEPGFPAPPVSQLTVQLRMRPEISRLIRSVYPTLVDHECVRMLTDVVGMRDNDFCNAWEVDMTTAIVRHLVRQGEYKGTDIALITSYAGQLKKLRAALGKEFEVSMTERDLEALADFDDGGDDLDPSEAPEPSITAKREQLERKALSEMIRLATMDIFQGEEAKVIVVSLVRSNANCKVGFLRTENRINVLLSRAQHGKGSCGQCRKQMDENIVKYEHPKCSTIYDHPRNTCNHRCTKPCHPNEGYGDYQARCKVRRFNHLCHICSKEKDAQVDVLKFKTFSEIDPKKDPIVLLGYGHFFNGQTLDGAVGMKDVYTTDEKGNFTGLRDTSAELAVSVPSCPTCRRPIRQFATKRYNREVRLPEPLSGPFPMHHNDSQNARNNQGMYRQGKSVFHVNTEASVLMLARQKVEEEALHKVVDRSSFNIKGWDYTPAVQQVIHHSRCAVIARLKPGVVLKHSRFLSIYEPQGLLFAEAEFGSLQAYIDDHFHNMSAKEKMAFRLQASEALAFIHSKGVIHSDLRPDNFLVCSGRDGTRSLRLCDFGGSTYGDLDGGHLPDAGFFDPRKPWVATRQTDIFALASVLYTIMTGHWPHRERGEDRDLEQYRTDVDQLFEQSVFPPVVHLQGGEIIYNTWTDGYNDAKDIVRDHERVMAMILRDESEEDEVGQDRMVEAQGQHGMTIWVAGALVVGCLVAVRFVQRRDS</sequence>
<dbReference type="AlphaFoldDB" id="A0A420YIL6"/>
<evidence type="ECO:0000256" key="5">
    <source>
        <dbReference type="ARBA" id="ARBA00019973"/>
    </source>
</evidence>
<feature type="domain" description="Protein kinase" evidence="12">
    <location>
        <begin position="813"/>
        <end position="1191"/>
    </location>
</feature>
<dbReference type="GO" id="GO:0005524">
    <property type="term" value="F:ATP binding"/>
    <property type="evidence" value="ECO:0007669"/>
    <property type="project" value="InterPro"/>
</dbReference>
<proteinExistence type="predicted"/>
<evidence type="ECO:0000256" key="9">
    <source>
        <dbReference type="ARBA" id="ARBA00047899"/>
    </source>
</evidence>
<dbReference type="InterPro" id="IPR045055">
    <property type="entry name" value="DNA2/NAM7-like"/>
</dbReference>